<evidence type="ECO:0000313" key="1">
    <source>
        <dbReference type="EMBL" id="KAG8639570.1"/>
    </source>
</evidence>
<protein>
    <submittedName>
        <fullName evidence="1">Uncharacterized protein</fullName>
    </submittedName>
</protein>
<comment type="caution">
    <text evidence="1">The sequence shown here is derived from an EMBL/GenBank/DDBJ whole genome shotgun (WGS) entry which is preliminary data.</text>
</comment>
<reference evidence="2" key="1">
    <citation type="journal article" date="2016" name="Nat. Biotechnol.">
        <title>Sequencing wild and cultivated cassava and related species reveals extensive interspecific hybridization and genetic diversity.</title>
        <authorList>
            <person name="Bredeson J.V."/>
            <person name="Lyons J.B."/>
            <person name="Prochnik S.E."/>
            <person name="Wu G.A."/>
            <person name="Ha C.M."/>
            <person name="Edsinger-Gonzales E."/>
            <person name="Grimwood J."/>
            <person name="Schmutz J."/>
            <person name="Rabbi I.Y."/>
            <person name="Egesi C."/>
            <person name="Nauluvula P."/>
            <person name="Lebot V."/>
            <person name="Ndunguru J."/>
            <person name="Mkamilo G."/>
            <person name="Bart R.S."/>
            <person name="Setter T.L."/>
            <person name="Gleadow R.M."/>
            <person name="Kulakow P."/>
            <person name="Ferguson M.E."/>
            <person name="Rounsley S."/>
            <person name="Rokhsar D.S."/>
        </authorList>
    </citation>
    <scope>NUCLEOTIDE SEQUENCE [LARGE SCALE GENOMIC DNA]</scope>
    <source>
        <strain evidence="2">cv. AM560-2</strain>
    </source>
</reference>
<dbReference type="Proteomes" id="UP000091857">
    <property type="component" value="Chromosome 14"/>
</dbReference>
<proteinExistence type="predicted"/>
<gene>
    <name evidence="1" type="ORF">MANES_14G155200v8</name>
</gene>
<accession>A0ACB7GHP3</accession>
<name>A0ACB7GHP3_MANES</name>
<evidence type="ECO:0000313" key="2">
    <source>
        <dbReference type="Proteomes" id="UP000091857"/>
    </source>
</evidence>
<dbReference type="EMBL" id="CM004400">
    <property type="protein sequence ID" value="KAG8639570.1"/>
    <property type="molecule type" value="Genomic_DNA"/>
</dbReference>
<sequence length="492" mass="55744">METDLRNPLMNFKQQMAAQRPNQISFICFHLFLALLLFSYIASSKTLVTYLPGFDGHLPFYLETGYIGVGESNESQLFYYFVESERSPSLDPLMLWLTGGPGCSVLSAFFYESGPVAFNYSNYNGSLPSLHLNPFAWTQGMNIIYVDAPIGTGFSYSTTQQNYYVDDIKSAAQTYAFLQKWLLDHPQYLTNQLFIGGDSYSGIPLPIIVQNILYGNEAGVAPTMNLKGYVLGNPKTDSFIDDNSRVPFAHGLTLISDQLYKSTKEDCNGDYVNINATNTGCVSDINAIDELILEINLMQVLEPICQTAKPRSTQGLRRIEGRRSVNEEDPQSFSISRLNTAYWCREYNYVLSGVWANDKRVRDALQVRENTTGVWKRCNASLAYTKNVLSSVDYHRNLSKQSLRALIYSGDHDLSVTHIGTQSWIHLLNLTTDEYWRPWFVDGQVAGYTEKYLNGDFTLIYATVKGAGHVAPEYKPKECYFMIDRFFAYFPL</sequence>
<organism evidence="1 2">
    <name type="scientific">Manihot esculenta</name>
    <name type="common">Cassava</name>
    <name type="synonym">Jatropha manihot</name>
    <dbReference type="NCBI Taxonomy" id="3983"/>
    <lineage>
        <taxon>Eukaryota</taxon>
        <taxon>Viridiplantae</taxon>
        <taxon>Streptophyta</taxon>
        <taxon>Embryophyta</taxon>
        <taxon>Tracheophyta</taxon>
        <taxon>Spermatophyta</taxon>
        <taxon>Magnoliopsida</taxon>
        <taxon>eudicotyledons</taxon>
        <taxon>Gunneridae</taxon>
        <taxon>Pentapetalae</taxon>
        <taxon>rosids</taxon>
        <taxon>fabids</taxon>
        <taxon>Malpighiales</taxon>
        <taxon>Euphorbiaceae</taxon>
        <taxon>Crotonoideae</taxon>
        <taxon>Manihoteae</taxon>
        <taxon>Manihot</taxon>
    </lineage>
</organism>
<keyword evidence="2" id="KW-1185">Reference proteome</keyword>